<keyword evidence="3" id="KW-1185">Reference proteome</keyword>
<reference evidence="2 3" key="1">
    <citation type="submission" date="2014-03" db="EMBL/GenBank/DDBJ databases">
        <title>Genomics of Bifidobacteria.</title>
        <authorList>
            <person name="Ventura M."/>
            <person name="Milani C."/>
            <person name="Lugli G.A."/>
        </authorList>
    </citation>
    <scope>NUCLEOTIDE SEQUENCE [LARGE SCALE GENOMIC DNA]</scope>
    <source>
        <strain evidence="2 3">DSM 22766</strain>
    </source>
</reference>
<dbReference type="Proteomes" id="UP000029015">
    <property type="component" value="Unassembled WGS sequence"/>
</dbReference>
<accession>A0A086Z1I7</accession>
<keyword evidence="1" id="KW-1133">Transmembrane helix</keyword>
<dbReference type="KEGG" id="bact:AB656_04060"/>
<keyword evidence="1" id="KW-0812">Transmembrane</keyword>
<feature type="transmembrane region" description="Helical" evidence="1">
    <location>
        <begin position="6"/>
        <end position="33"/>
    </location>
</feature>
<evidence type="ECO:0000313" key="2">
    <source>
        <dbReference type="EMBL" id="KFI40387.1"/>
    </source>
</evidence>
<name>A0A086Z1I7_9BIFI</name>
<dbReference type="PATRIC" id="fig|1437605.7.peg.837"/>
<dbReference type="RefSeq" id="WP_033504766.1">
    <property type="nucleotide sequence ID" value="NZ_CP011786.1"/>
</dbReference>
<dbReference type="AlphaFoldDB" id="A0A086Z1I7"/>
<proteinExistence type="predicted"/>
<keyword evidence="1" id="KW-0472">Membrane</keyword>
<comment type="caution">
    <text evidence="2">The sequence shown here is derived from an EMBL/GenBank/DDBJ whole genome shotgun (WGS) entry which is preliminary data.</text>
</comment>
<organism evidence="2 3">
    <name type="scientific">Bifidobacterium actinocoloniiforme DSM 22766</name>
    <dbReference type="NCBI Taxonomy" id="1437605"/>
    <lineage>
        <taxon>Bacteria</taxon>
        <taxon>Bacillati</taxon>
        <taxon>Actinomycetota</taxon>
        <taxon>Actinomycetes</taxon>
        <taxon>Bifidobacteriales</taxon>
        <taxon>Bifidobacteriaceae</taxon>
        <taxon>Bifidobacterium</taxon>
    </lineage>
</organism>
<gene>
    <name evidence="2" type="ORF">BACT_1089</name>
</gene>
<sequence>MSNEFVLGLVACGVVVVAAVVVGLVVQAARLAFDWLNSRIYKYRMIRTSRRPEMHYAEEAEERAKHCENLAKALFRAPKFRIITVCGWYIAICRDYKEDA</sequence>
<dbReference type="STRING" id="1437605.AB656_04060"/>
<evidence type="ECO:0000256" key="1">
    <source>
        <dbReference type="SAM" id="Phobius"/>
    </source>
</evidence>
<evidence type="ECO:0000313" key="3">
    <source>
        <dbReference type="Proteomes" id="UP000029015"/>
    </source>
</evidence>
<dbReference type="EMBL" id="JGYK01000001">
    <property type="protein sequence ID" value="KFI40387.1"/>
    <property type="molecule type" value="Genomic_DNA"/>
</dbReference>
<protein>
    <submittedName>
        <fullName evidence="2">Uncharacterized protein</fullName>
    </submittedName>
</protein>